<keyword evidence="5" id="KW-1185">Reference proteome</keyword>
<name>A0A1N6D5R2_9BACT</name>
<feature type="binding site" evidence="3">
    <location>
        <begin position="96"/>
        <end position="99"/>
    </location>
    <ligand>
        <name>substrate</name>
    </ligand>
</feature>
<dbReference type="GO" id="GO:0005829">
    <property type="term" value="C:cytosol"/>
    <property type="evidence" value="ECO:0007669"/>
    <property type="project" value="TreeGrafter"/>
</dbReference>
<comment type="function">
    <text evidence="3">Catalyzes the reversible conversion of ribose-5-phosphate to ribulose 5-phosphate.</text>
</comment>
<sequence>MNKEKEKENAALAAVAFIEDHMVVGLGTGSTAYYAITAIAERVKKGLQIKAVPTSEQTATLALSLGIPLTDINAVDVIDITIDGADEFTKEKYMIKGGGGALLREKIVAAKTKREFIIADASKLVDHLGKFKLPIEVIPFARGYVMEELRKLQLKAAVRPFITDEGNNIIDVTYGKIEDPIALSAQLNEIIGVVTHGLFINLAFNILMGEGDQVKVFS</sequence>
<dbReference type="NCBIfam" id="TIGR00021">
    <property type="entry name" value="rpiA"/>
    <property type="match status" value="1"/>
</dbReference>
<dbReference type="FunFam" id="3.40.50.1360:FF:000001">
    <property type="entry name" value="Ribose-5-phosphate isomerase A"/>
    <property type="match status" value="1"/>
</dbReference>
<dbReference type="PANTHER" id="PTHR11934:SF0">
    <property type="entry name" value="RIBOSE-5-PHOSPHATE ISOMERASE"/>
    <property type="match status" value="1"/>
</dbReference>
<dbReference type="CDD" id="cd01398">
    <property type="entry name" value="RPI_A"/>
    <property type="match status" value="1"/>
</dbReference>
<feature type="binding site" evidence="3">
    <location>
        <position position="123"/>
    </location>
    <ligand>
        <name>substrate</name>
    </ligand>
</feature>
<dbReference type="GO" id="GO:0009052">
    <property type="term" value="P:pentose-phosphate shunt, non-oxidative branch"/>
    <property type="evidence" value="ECO:0007669"/>
    <property type="project" value="UniProtKB-UniRule"/>
</dbReference>
<dbReference type="EMBL" id="FSRA01000001">
    <property type="protein sequence ID" value="SIN66073.1"/>
    <property type="molecule type" value="Genomic_DNA"/>
</dbReference>
<dbReference type="GO" id="GO:0006014">
    <property type="term" value="P:D-ribose metabolic process"/>
    <property type="evidence" value="ECO:0007669"/>
    <property type="project" value="TreeGrafter"/>
</dbReference>
<evidence type="ECO:0000256" key="3">
    <source>
        <dbReference type="HAMAP-Rule" id="MF_00170"/>
    </source>
</evidence>
<dbReference type="HAMAP" id="MF_00170">
    <property type="entry name" value="Rib_5P_isom_A"/>
    <property type="match status" value="1"/>
</dbReference>
<protein>
    <recommendedName>
        <fullName evidence="3">Ribose-5-phosphate isomerase A</fullName>
        <ecNumber evidence="3">5.3.1.6</ecNumber>
    </recommendedName>
    <alternativeName>
        <fullName evidence="3">Phosphoriboisomerase A</fullName>
        <shortName evidence="3">PRI</shortName>
    </alternativeName>
</protein>
<evidence type="ECO:0000256" key="2">
    <source>
        <dbReference type="ARBA" id="ARBA00023235"/>
    </source>
</evidence>
<dbReference type="Proteomes" id="UP000185003">
    <property type="component" value="Unassembled WGS sequence"/>
</dbReference>
<feature type="active site" description="Proton acceptor" evidence="3">
    <location>
        <position position="105"/>
    </location>
</feature>
<comment type="pathway">
    <text evidence="3">Carbohydrate degradation; pentose phosphate pathway; D-ribose 5-phosphate from D-ribulose 5-phosphate (non-oxidative stage): step 1/1.</text>
</comment>
<dbReference type="AlphaFoldDB" id="A0A1N6D5R2"/>
<dbReference type="Pfam" id="PF06026">
    <property type="entry name" value="Rib_5-P_isom_A"/>
    <property type="match status" value="1"/>
</dbReference>
<dbReference type="STRING" id="536979.SAMN04488055_0309"/>
<comment type="similarity">
    <text evidence="3">Belongs to the ribose 5-phosphate isomerase family.</text>
</comment>
<feature type="binding site" evidence="3">
    <location>
        <begin position="83"/>
        <end position="86"/>
    </location>
    <ligand>
        <name>substrate</name>
    </ligand>
</feature>
<evidence type="ECO:0000256" key="1">
    <source>
        <dbReference type="ARBA" id="ARBA00001713"/>
    </source>
</evidence>
<dbReference type="GO" id="GO:0004751">
    <property type="term" value="F:ribose-5-phosphate isomerase activity"/>
    <property type="evidence" value="ECO:0007669"/>
    <property type="project" value="UniProtKB-UniRule"/>
</dbReference>
<keyword evidence="2 3" id="KW-0413">Isomerase</keyword>
<dbReference type="Gene3D" id="3.40.50.1360">
    <property type="match status" value="1"/>
</dbReference>
<dbReference type="SUPFAM" id="SSF75445">
    <property type="entry name" value="D-ribose-5-phosphate isomerase (RpiA), lid domain"/>
    <property type="match status" value="1"/>
</dbReference>
<reference evidence="4 5" key="1">
    <citation type="submission" date="2016-11" db="EMBL/GenBank/DDBJ databases">
        <authorList>
            <person name="Jaros S."/>
            <person name="Januszkiewicz K."/>
            <person name="Wedrychowicz H."/>
        </authorList>
    </citation>
    <scope>NUCLEOTIDE SEQUENCE [LARGE SCALE GENOMIC DNA]</scope>
    <source>
        <strain evidence="4 5">DSM 24787</strain>
    </source>
</reference>
<dbReference type="OrthoDB" id="5870696at2"/>
<dbReference type="InterPro" id="IPR037171">
    <property type="entry name" value="NagB/RpiA_transferase-like"/>
</dbReference>
<dbReference type="SUPFAM" id="SSF100950">
    <property type="entry name" value="NagB/RpiA/CoA transferase-like"/>
    <property type="match status" value="1"/>
</dbReference>
<accession>A0A1N6D5R2</accession>
<evidence type="ECO:0000313" key="4">
    <source>
        <dbReference type="EMBL" id="SIN66073.1"/>
    </source>
</evidence>
<comment type="catalytic activity">
    <reaction evidence="1 3">
        <text>aldehydo-D-ribose 5-phosphate = D-ribulose 5-phosphate</text>
        <dbReference type="Rhea" id="RHEA:14657"/>
        <dbReference type="ChEBI" id="CHEBI:58121"/>
        <dbReference type="ChEBI" id="CHEBI:58273"/>
        <dbReference type="EC" id="5.3.1.6"/>
    </reaction>
</comment>
<dbReference type="Gene3D" id="3.30.70.260">
    <property type="match status" value="1"/>
</dbReference>
<comment type="subunit">
    <text evidence="3">Homodimer.</text>
</comment>
<dbReference type="InterPro" id="IPR004788">
    <property type="entry name" value="Ribose5P_isomerase_type_A"/>
</dbReference>
<dbReference type="NCBIfam" id="NF001924">
    <property type="entry name" value="PRK00702.1"/>
    <property type="match status" value="1"/>
</dbReference>
<gene>
    <name evidence="3" type="primary">rpiA</name>
    <name evidence="4" type="ORF">SAMN04488055_0309</name>
</gene>
<evidence type="ECO:0000313" key="5">
    <source>
        <dbReference type="Proteomes" id="UP000185003"/>
    </source>
</evidence>
<dbReference type="UniPathway" id="UPA00115">
    <property type="reaction ID" value="UER00412"/>
</dbReference>
<proteinExistence type="inferred from homology"/>
<dbReference type="EC" id="5.3.1.6" evidence="3"/>
<dbReference type="RefSeq" id="WP_074237417.1">
    <property type="nucleotide sequence ID" value="NZ_FSRA01000001.1"/>
</dbReference>
<organism evidence="4 5">
    <name type="scientific">Chitinophaga niabensis</name>
    <dbReference type="NCBI Taxonomy" id="536979"/>
    <lineage>
        <taxon>Bacteria</taxon>
        <taxon>Pseudomonadati</taxon>
        <taxon>Bacteroidota</taxon>
        <taxon>Chitinophagia</taxon>
        <taxon>Chitinophagales</taxon>
        <taxon>Chitinophagaceae</taxon>
        <taxon>Chitinophaga</taxon>
    </lineage>
</organism>
<dbReference type="PANTHER" id="PTHR11934">
    <property type="entry name" value="RIBOSE-5-PHOSPHATE ISOMERASE"/>
    <property type="match status" value="1"/>
</dbReference>
<dbReference type="InterPro" id="IPR020672">
    <property type="entry name" value="Ribose5P_isomerase_typA_subgr"/>
</dbReference>
<feature type="binding site" evidence="3">
    <location>
        <begin position="28"/>
        <end position="31"/>
    </location>
    <ligand>
        <name>substrate</name>
    </ligand>
</feature>